<comment type="caution">
    <text evidence="3">The sequence shown here is derived from an EMBL/GenBank/DDBJ whole genome shotgun (WGS) entry which is preliminary data.</text>
</comment>
<feature type="compositionally biased region" description="Polar residues" evidence="1">
    <location>
        <begin position="200"/>
        <end position="209"/>
    </location>
</feature>
<sequence length="215" mass="23126">MKPLSVVLMVCAALGLAGALLLAPMAPKPQLILVLGGVSSREAAAARLSGQRNLPVLVSGGSNPAYVRWIFQQEGIDEGQLALDYTARDTLGNFITVLPELKRRGIRHVLLVTTTDHMPRALLVGRISAGSRGIRFTPHAVDCGDHCWVEPPLKIWTDVVRALVWAVSKQDLRNWVGGSGLRLPFETGQPQRPPGGVSGDQHQGKQALSQDPAVR</sequence>
<proteinExistence type="predicted"/>
<gene>
    <name evidence="3" type="ORF">ERJ67_06470</name>
</gene>
<evidence type="ECO:0000259" key="2">
    <source>
        <dbReference type="Pfam" id="PF02698"/>
    </source>
</evidence>
<organism evidence="3 4">
    <name type="scientific">Aphanocapsa feldmannii 277cV</name>
    <dbReference type="NCBI Taxonomy" id="2507553"/>
    <lineage>
        <taxon>Bacteria</taxon>
        <taxon>Bacillati</taxon>
        <taxon>Cyanobacteriota</taxon>
        <taxon>Cyanophyceae</taxon>
        <taxon>Oscillatoriophycideae</taxon>
        <taxon>Chroococcales</taxon>
        <taxon>Microcystaceae</taxon>
        <taxon>Aphanocapsa</taxon>
    </lineage>
</organism>
<feature type="region of interest" description="Disordered" evidence="1">
    <location>
        <begin position="183"/>
        <end position="215"/>
    </location>
</feature>
<accession>A0A524RNF0</accession>
<dbReference type="EMBL" id="SRMO01000065">
    <property type="protein sequence ID" value="TGG92319.1"/>
    <property type="molecule type" value="Genomic_DNA"/>
</dbReference>
<dbReference type="CDD" id="cd06259">
    <property type="entry name" value="YdcF-like"/>
    <property type="match status" value="1"/>
</dbReference>
<dbReference type="Proteomes" id="UP000317990">
    <property type="component" value="Unassembled WGS sequence"/>
</dbReference>
<evidence type="ECO:0000256" key="1">
    <source>
        <dbReference type="SAM" id="MobiDB-lite"/>
    </source>
</evidence>
<reference evidence="3 4" key="1">
    <citation type="journal article" date="2019" name="mSystems">
        <title>Life at home and on the roam: Genomic adaptions reflect the dual lifestyle of an intracellular, facultative symbiont.</title>
        <authorList>
            <person name="Burgsdorf I."/>
        </authorList>
    </citation>
    <scope>NUCLEOTIDE SEQUENCE [LARGE SCALE GENOMIC DNA]</scope>
    <source>
        <strain evidence="3">277cV</strain>
    </source>
</reference>
<evidence type="ECO:0000313" key="4">
    <source>
        <dbReference type="Proteomes" id="UP000317990"/>
    </source>
</evidence>
<dbReference type="InterPro" id="IPR003848">
    <property type="entry name" value="DUF218"/>
</dbReference>
<feature type="domain" description="DUF218" evidence="2">
    <location>
        <begin position="31"/>
        <end position="128"/>
    </location>
</feature>
<name>A0A524RNF0_9CHRO</name>
<evidence type="ECO:0000313" key="3">
    <source>
        <dbReference type="EMBL" id="TGG92319.1"/>
    </source>
</evidence>
<dbReference type="Pfam" id="PF02698">
    <property type="entry name" value="DUF218"/>
    <property type="match status" value="1"/>
</dbReference>
<protein>
    <submittedName>
        <fullName evidence="3">YdcF family protein</fullName>
    </submittedName>
</protein>
<dbReference type="AlphaFoldDB" id="A0A524RNF0"/>